<keyword evidence="2 5" id="KW-0378">Hydrolase</keyword>
<dbReference type="InterPro" id="IPR017853">
    <property type="entry name" value="GH"/>
</dbReference>
<accession>A0A4R0IFW7</accession>
<evidence type="ECO:0000259" key="4">
    <source>
        <dbReference type="Pfam" id="PF00933"/>
    </source>
</evidence>
<comment type="caution">
    <text evidence="5">The sequence shown here is derived from an EMBL/GenBank/DDBJ whole genome shotgun (WGS) entry which is preliminary data.</text>
</comment>
<name>A0A4R0IFW7_9ACTN</name>
<dbReference type="InterPro" id="IPR036962">
    <property type="entry name" value="Glyco_hydro_3_N_sf"/>
</dbReference>
<comment type="similarity">
    <text evidence="1">Belongs to the glycosyl hydrolase 3 family.</text>
</comment>
<keyword evidence="3" id="KW-0326">Glycosidase</keyword>
<dbReference type="GO" id="GO:0009254">
    <property type="term" value="P:peptidoglycan turnover"/>
    <property type="evidence" value="ECO:0007669"/>
    <property type="project" value="TreeGrafter"/>
</dbReference>
<dbReference type="EMBL" id="SJKA01000007">
    <property type="protein sequence ID" value="TCC31437.1"/>
    <property type="molecule type" value="Genomic_DNA"/>
</dbReference>
<evidence type="ECO:0000256" key="3">
    <source>
        <dbReference type="ARBA" id="ARBA00023295"/>
    </source>
</evidence>
<sequence>MEDPVNAELKRLAHGVLFPALGRPKVPNWVPSRIEAGLGGFVIFGKDVVDGPQFEQLAAELHGLRDHVLLSVDEEGGDVSRLADLGGFSMPGNRALGELDDVQLTRQAAYQIGLSLVAAGIDWDLAPAVDTAVNPLSPNGIRCFGADRAMVSRHTAAWVEGLQAAGVSACAKHYPGHGLSGTDAHLATPLVDVSREELLANYLDPFRAAIGAGVDSIMVSHDLVPQVDDVPATISKVLLTDILRGELGYDGVVITDALEMYGIADVAPLPEAAVRAIEAGADALCLGSWAFLDDVDVAAGALVEAVENGRLPLERLESANKRLARLGTRTRADLSERDNGLGERLADQVIVTHGDPRVRSDAVLIIRLEPTHSPAAGSSGWGVEQLLRDAGKVVESIGLSGQTYNGPGMARAGVGEFRSEYGADSQVVLMVRGAHRFAWQEKLIAELHGQHPDMIVVDMGVPGVDYSGFAGWIQTFGSARVCSEAAVRRLLVS</sequence>
<keyword evidence="6" id="KW-1185">Reference proteome</keyword>
<evidence type="ECO:0000256" key="2">
    <source>
        <dbReference type="ARBA" id="ARBA00022801"/>
    </source>
</evidence>
<dbReference type="PANTHER" id="PTHR30480">
    <property type="entry name" value="BETA-HEXOSAMINIDASE-RELATED"/>
    <property type="match status" value="1"/>
</dbReference>
<dbReference type="Proteomes" id="UP000292695">
    <property type="component" value="Unassembled WGS sequence"/>
</dbReference>
<dbReference type="Gene3D" id="3.20.20.300">
    <property type="entry name" value="Glycoside hydrolase, family 3, N-terminal domain"/>
    <property type="match status" value="1"/>
</dbReference>
<evidence type="ECO:0000256" key="1">
    <source>
        <dbReference type="ARBA" id="ARBA00005336"/>
    </source>
</evidence>
<dbReference type="PANTHER" id="PTHR30480:SF16">
    <property type="entry name" value="GLYCOSIDE HYDROLASE FAMILY 3 DOMAIN PROTEIN"/>
    <property type="match status" value="1"/>
</dbReference>
<dbReference type="Pfam" id="PF00933">
    <property type="entry name" value="Glyco_hydro_3"/>
    <property type="match status" value="1"/>
</dbReference>
<proteinExistence type="inferred from homology"/>
<protein>
    <submittedName>
        <fullName evidence="5">Glycoside hydrolase family 3 protein</fullName>
    </submittedName>
</protein>
<dbReference type="OrthoDB" id="9805821at2"/>
<dbReference type="InterPro" id="IPR001764">
    <property type="entry name" value="Glyco_hydro_3_N"/>
</dbReference>
<evidence type="ECO:0000313" key="6">
    <source>
        <dbReference type="Proteomes" id="UP000292695"/>
    </source>
</evidence>
<dbReference type="GO" id="GO:0005975">
    <property type="term" value="P:carbohydrate metabolic process"/>
    <property type="evidence" value="ECO:0007669"/>
    <property type="project" value="InterPro"/>
</dbReference>
<gene>
    <name evidence="5" type="ORF">E0H50_22475</name>
</gene>
<organism evidence="5 6">
    <name type="scientific">Kribbella sindirgiensis</name>
    <dbReference type="NCBI Taxonomy" id="1124744"/>
    <lineage>
        <taxon>Bacteria</taxon>
        <taxon>Bacillati</taxon>
        <taxon>Actinomycetota</taxon>
        <taxon>Actinomycetes</taxon>
        <taxon>Propionibacteriales</taxon>
        <taxon>Kribbellaceae</taxon>
        <taxon>Kribbella</taxon>
    </lineage>
</organism>
<dbReference type="AlphaFoldDB" id="A0A4R0IFW7"/>
<dbReference type="InterPro" id="IPR050226">
    <property type="entry name" value="NagZ_Beta-hexosaminidase"/>
</dbReference>
<dbReference type="GO" id="GO:0004553">
    <property type="term" value="F:hydrolase activity, hydrolyzing O-glycosyl compounds"/>
    <property type="evidence" value="ECO:0007669"/>
    <property type="project" value="InterPro"/>
</dbReference>
<feature type="domain" description="Glycoside hydrolase family 3 N-terminal" evidence="4">
    <location>
        <begin position="37"/>
        <end position="326"/>
    </location>
</feature>
<dbReference type="SUPFAM" id="SSF51445">
    <property type="entry name" value="(Trans)glycosidases"/>
    <property type="match status" value="1"/>
</dbReference>
<evidence type="ECO:0000313" key="5">
    <source>
        <dbReference type="EMBL" id="TCC31437.1"/>
    </source>
</evidence>
<reference evidence="5 6" key="1">
    <citation type="submission" date="2019-02" db="EMBL/GenBank/DDBJ databases">
        <title>Kribbella capetownensis sp. nov. and Kribbella speibonae sp. nov., isolated from soil.</title>
        <authorList>
            <person name="Curtis S.M."/>
            <person name="Norton I."/>
            <person name="Everest G.J."/>
            <person name="Meyers P.R."/>
        </authorList>
    </citation>
    <scope>NUCLEOTIDE SEQUENCE [LARGE SCALE GENOMIC DNA]</scope>
    <source>
        <strain evidence="5 6">DSM 27082</strain>
    </source>
</reference>